<evidence type="ECO:0000313" key="2">
    <source>
        <dbReference type="Proteomes" id="UP000028730"/>
    </source>
</evidence>
<proteinExistence type="predicted"/>
<name>A0A086BNE1_9BIFI</name>
<sequence>MLTNDKRESEAFAEMIDAQLANPKAWDHIKKYFP</sequence>
<organism evidence="1 2">
    <name type="scientific">Bifidobacterium bombi DSM 19703</name>
    <dbReference type="NCBI Taxonomy" id="1341695"/>
    <lineage>
        <taxon>Bacteria</taxon>
        <taxon>Bacillati</taxon>
        <taxon>Actinomycetota</taxon>
        <taxon>Actinomycetes</taxon>
        <taxon>Bifidobacteriales</taxon>
        <taxon>Bifidobacteriaceae</taxon>
        <taxon>Bifidobacterium</taxon>
    </lineage>
</organism>
<evidence type="ECO:0000313" key="1">
    <source>
        <dbReference type="EMBL" id="KFF30455.1"/>
    </source>
</evidence>
<reference evidence="1 2" key="1">
    <citation type="journal article" date="2014" name="Appl. Environ. Microbiol.">
        <title>Genomic encyclopedia of type strains of the genus Bifidobacterium.</title>
        <authorList>
            <person name="Milani C."/>
            <person name="Lugli G.A."/>
            <person name="Duranti S."/>
            <person name="Turroni F."/>
            <person name="Bottacini F."/>
            <person name="Mangifesta M."/>
            <person name="Sanchez B."/>
            <person name="Viappiani A."/>
            <person name="Mancabelli L."/>
            <person name="Taminiau B."/>
            <person name="Delcenserie V."/>
            <person name="Barrangou R."/>
            <person name="Margolles A."/>
            <person name="van Sinderen D."/>
            <person name="Ventura M."/>
        </authorList>
    </citation>
    <scope>NUCLEOTIDE SEQUENCE [LARGE SCALE GENOMIC DNA]</scope>
    <source>
        <strain evidence="1 2">DSM 19703</strain>
    </source>
</reference>
<accession>A0A086BNE1</accession>
<dbReference type="Proteomes" id="UP000028730">
    <property type="component" value="Unassembled WGS sequence"/>
</dbReference>
<gene>
    <name evidence="1" type="ORF">BBOMB_1583</name>
</gene>
<dbReference type="EMBL" id="ATLK01000003">
    <property type="protein sequence ID" value="KFF30455.1"/>
    <property type="molecule type" value="Genomic_DNA"/>
</dbReference>
<dbReference type="AlphaFoldDB" id="A0A086BNE1"/>
<comment type="caution">
    <text evidence="1">The sequence shown here is derived from an EMBL/GenBank/DDBJ whole genome shotgun (WGS) entry which is preliminary data.</text>
</comment>
<protein>
    <submittedName>
        <fullName evidence="1">Uncharacterized protein</fullName>
    </submittedName>
</protein>
<keyword evidence="2" id="KW-1185">Reference proteome</keyword>